<evidence type="ECO:0000313" key="1">
    <source>
        <dbReference type="EMBL" id="GAH08590.1"/>
    </source>
</evidence>
<gene>
    <name evidence="1" type="ORF">S01H4_61157</name>
</gene>
<sequence length="49" mass="6341">MNIKEYNKEYRKNNKEKVLELCENWRNNNRNYIKEYNKKYQENNREKIL</sequence>
<dbReference type="AlphaFoldDB" id="X1DJZ0"/>
<proteinExistence type="predicted"/>
<dbReference type="EMBL" id="BART01036205">
    <property type="protein sequence ID" value="GAH08590.1"/>
    <property type="molecule type" value="Genomic_DNA"/>
</dbReference>
<reference evidence="1" key="1">
    <citation type="journal article" date="2014" name="Front. Microbiol.">
        <title>High frequency of phylogenetically diverse reductive dehalogenase-homologous genes in deep subseafloor sedimentary metagenomes.</title>
        <authorList>
            <person name="Kawai M."/>
            <person name="Futagami T."/>
            <person name="Toyoda A."/>
            <person name="Takaki Y."/>
            <person name="Nishi S."/>
            <person name="Hori S."/>
            <person name="Arai W."/>
            <person name="Tsubouchi T."/>
            <person name="Morono Y."/>
            <person name="Uchiyama I."/>
            <person name="Ito T."/>
            <person name="Fujiyama A."/>
            <person name="Inagaki F."/>
            <person name="Takami H."/>
        </authorList>
    </citation>
    <scope>NUCLEOTIDE SEQUENCE</scope>
    <source>
        <strain evidence="1">Expedition CK06-06</strain>
    </source>
</reference>
<organism evidence="1">
    <name type="scientific">marine sediment metagenome</name>
    <dbReference type="NCBI Taxonomy" id="412755"/>
    <lineage>
        <taxon>unclassified sequences</taxon>
        <taxon>metagenomes</taxon>
        <taxon>ecological metagenomes</taxon>
    </lineage>
</organism>
<protein>
    <submittedName>
        <fullName evidence="1">Uncharacterized protein</fullName>
    </submittedName>
</protein>
<name>X1DJZ0_9ZZZZ</name>
<feature type="non-terminal residue" evidence="1">
    <location>
        <position position="49"/>
    </location>
</feature>
<accession>X1DJZ0</accession>
<comment type="caution">
    <text evidence="1">The sequence shown here is derived from an EMBL/GenBank/DDBJ whole genome shotgun (WGS) entry which is preliminary data.</text>
</comment>